<dbReference type="EMBL" id="BK014958">
    <property type="protein sequence ID" value="DAD84335.1"/>
    <property type="molecule type" value="Genomic_DNA"/>
</dbReference>
<sequence length="29" mass="3299">MHIATLSTFQQVIHKSINIKISQKISFQG</sequence>
<name>A0A8S5MQH4_9VIRU</name>
<accession>A0A8S5MQH4</accession>
<evidence type="ECO:0000313" key="1">
    <source>
        <dbReference type="EMBL" id="DAD84335.1"/>
    </source>
</evidence>
<reference evidence="1" key="1">
    <citation type="journal article" date="2021" name="Proc. Natl. Acad. Sci. U.S.A.">
        <title>A Catalog of Tens of Thousands of Viruses from Human Metagenomes Reveals Hidden Associations with Chronic Diseases.</title>
        <authorList>
            <person name="Tisza M.J."/>
            <person name="Buck C.B."/>
        </authorList>
    </citation>
    <scope>NUCLEOTIDE SEQUENCE</scope>
    <source>
        <strain evidence="1">Ctjwa4</strain>
    </source>
</reference>
<organism evidence="1">
    <name type="scientific">Microviridae sp. ctjwa4</name>
    <dbReference type="NCBI Taxonomy" id="2826743"/>
    <lineage>
        <taxon>Viruses</taxon>
        <taxon>Monodnaviria</taxon>
        <taxon>Sangervirae</taxon>
        <taxon>Phixviricota</taxon>
        <taxon>Malgrandaviricetes</taxon>
        <taxon>Petitvirales</taxon>
        <taxon>Microviridae</taxon>
    </lineage>
</organism>
<proteinExistence type="predicted"/>
<protein>
    <submittedName>
        <fullName evidence="1">Uncharacterized protein</fullName>
    </submittedName>
</protein>